<feature type="transmembrane region" description="Helical" evidence="1">
    <location>
        <begin position="12"/>
        <end position="34"/>
    </location>
</feature>
<evidence type="ECO:0000259" key="2">
    <source>
        <dbReference type="Pfam" id="PF01970"/>
    </source>
</evidence>
<dbReference type="PANTHER" id="PTHR35342:SF5">
    <property type="entry name" value="TRICARBOXYLIC TRANSPORT PROTEIN"/>
    <property type="match status" value="1"/>
</dbReference>
<comment type="caution">
    <text evidence="3">The sequence shown here is derived from an EMBL/GenBank/DDBJ whole genome shotgun (WGS) entry which is preliminary data.</text>
</comment>
<keyword evidence="4" id="KW-1185">Reference proteome</keyword>
<accession>A0A967F0K9</accession>
<gene>
    <name evidence="3" type="ORF">HBA54_19900</name>
</gene>
<keyword evidence="1" id="KW-0812">Transmembrane</keyword>
<feature type="transmembrane region" description="Helical" evidence="1">
    <location>
        <begin position="387"/>
        <end position="405"/>
    </location>
</feature>
<feature type="transmembrane region" description="Helical" evidence="1">
    <location>
        <begin position="54"/>
        <end position="80"/>
    </location>
</feature>
<dbReference type="Proteomes" id="UP000761264">
    <property type="component" value="Unassembled WGS sequence"/>
</dbReference>
<keyword evidence="1" id="KW-1133">Transmembrane helix</keyword>
<evidence type="ECO:0000313" key="4">
    <source>
        <dbReference type="Proteomes" id="UP000761264"/>
    </source>
</evidence>
<feature type="transmembrane region" description="Helical" evidence="1">
    <location>
        <begin position="352"/>
        <end position="375"/>
    </location>
</feature>
<dbReference type="PANTHER" id="PTHR35342">
    <property type="entry name" value="TRICARBOXYLIC TRANSPORT PROTEIN"/>
    <property type="match status" value="1"/>
</dbReference>
<dbReference type="AlphaFoldDB" id="A0A967F0K9"/>
<feature type="transmembrane region" description="Helical" evidence="1">
    <location>
        <begin position="107"/>
        <end position="130"/>
    </location>
</feature>
<evidence type="ECO:0000256" key="1">
    <source>
        <dbReference type="SAM" id="Phobius"/>
    </source>
</evidence>
<feature type="transmembrane region" description="Helical" evidence="1">
    <location>
        <begin position="411"/>
        <end position="427"/>
    </location>
</feature>
<dbReference type="EMBL" id="JAAQPH010000016">
    <property type="protein sequence ID" value="NIA70867.1"/>
    <property type="molecule type" value="Genomic_DNA"/>
</dbReference>
<protein>
    <recommendedName>
        <fullName evidence="2">DUF112 domain-containing protein</fullName>
    </recommendedName>
</protein>
<sequence length="493" mass="52023">MTGELLASFGDILALTPFALIVLGTVLGIVVGAIPGLNGAMLVALSLPLTFGWAPLNAICFLVGQYVGSISGGLISATLLNIPGSPSNLMTTLDAMPMARSGRAARALQLGILSSFVGGMVSWMALVMLSPPLARFALSFGPHEYFSLVMVALMLIASLSEGSQCRALLSGVLGMLVALPGLDPVTAQARLDFGFPAMLGGFDLLAVLVGVFAVSQLLQDAAPARVFERITLHSGRLQVGLREFAGHWVNLLRSAVIGTWIGILPGVGGSVGSIVAYSTARSLSKNRDTFGKGAAEGVIASETANNATVGGAIIPMITMGIPGSIIDVILIAALTLHNLRPGPLLFDTNPEIVYGFMSSLLVANVVMLLVMLLAIRWLARLMEVPKAYLVPALLVCCVVGTYAVNNRMFDVWVMLAFGLVGLLFKGLRIPLGPFVIGFILAPIAEFNLRAALIGEEGRWMSFLERPISAGFIFVALLVLFSPLLRGLWSRRRP</sequence>
<dbReference type="Pfam" id="PF01970">
    <property type="entry name" value="TctA"/>
    <property type="match status" value="1"/>
</dbReference>
<name>A0A967F0K9_9PROT</name>
<proteinExistence type="predicted"/>
<dbReference type="InterPro" id="IPR002823">
    <property type="entry name" value="DUF112_TM"/>
</dbReference>
<organism evidence="3 4">
    <name type="scientific">Pelagibius litoralis</name>
    <dbReference type="NCBI Taxonomy" id="374515"/>
    <lineage>
        <taxon>Bacteria</taxon>
        <taxon>Pseudomonadati</taxon>
        <taxon>Pseudomonadota</taxon>
        <taxon>Alphaproteobacteria</taxon>
        <taxon>Rhodospirillales</taxon>
        <taxon>Rhodovibrionaceae</taxon>
        <taxon>Pelagibius</taxon>
    </lineage>
</organism>
<evidence type="ECO:0000313" key="3">
    <source>
        <dbReference type="EMBL" id="NIA70867.1"/>
    </source>
</evidence>
<dbReference type="RefSeq" id="WP_167227894.1">
    <property type="nucleotide sequence ID" value="NZ_JAAQPH010000016.1"/>
</dbReference>
<keyword evidence="1" id="KW-0472">Membrane</keyword>
<feature type="transmembrane region" description="Helical" evidence="1">
    <location>
        <begin position="142"/>
        <end position="160"/>
    </location>
</feature>
<feature type="transmembrane region" description="Helical" evidence="1">
    <location>
        <begin position="193"/>
        <end position="215"/>
    </location>
</feature>
<feature type="domain" description="DUF112" evidence="2">
    <location>
        <begin position="19"/>
        <end position="436"/>
    </location>
</feature>
<reference evidence="3" key="1">
    <citation type="submission" date="2020-03" db="EMBL/GenBank/DDBJ databases">
        <title>Genome of Pelagibius litoralis DSM 21314T.</title>
        <authorList>
            <person name="Wang G."/>
        </authorList>
    </citation>
    <scope>NUCLEOTIDE SEQUENCE</scope>
    <source>
        <strain evidence="3">DSM 21314</strain>
    </source>
</reference>
<feature type="transmembrane region" description="Helical" evidence="1">
    <location>
        <begin position="434"/>
        <end position="454"/>
    </location>
</feature>
<feature type="transmembrane region" description="Helical" evidence="1">
    <location>
        <begin position="466"/>
        <end position="488"/>
    </location>
</feature>
<feature type="transmembrane region" description="Helical" evidence="1">
    <location>
        <begin position="309"/>
        <end position="332"/>
    </location>
</feature>